<gene>
    <name evidence="2" type="ORF">WDU99_16355</name>
</gene>
<feature type="transmembrane region" description="Helical" evidence="1">
    <location>
        <begin position="209"/>
        <end position="232"/>
    </location>
</feature>
<feature type="transmembrane region" description="Helical" evidence="1">
    <location>
        <begin position="21"/>
        <end position="44"/>
    </location>
</feature>
<feature type="transmembrane region" description="Helical" evidence="1">
    <location>
        <begin position="151"/>
        <end position="170"/>
    </location>
</feature>
<feature type="transmembrane region" description="Helical" evidence="1">
    <location>
        <begin position="238"/>
        <end position="261"/>
    </location>
</feature>
<keyword evidence="1" id="KW-0472">Membrane</keyword>
<protein>
    <recommendedName>
        <fullName evidence="4">Integral membrane protein</fullName>
    </recommendedName>
</protein>
<organism evidence="2 3">
    <name type="scientific">Microbacterium bandirmense</name>
    <dbReference type="NCBI Taxonomy" id="3122050"/>
    <lineage>
        <taxon>Bacteria</taxon>
        <taxon>Bacillati</taxon>
        <taxon>Actinomycetota</taxon>
        <taxon>Actinomycetes</taxon>
        <taxon>Micrococcales</taxon>
        <taxon>Microbacteriaceae</taxon>
        <taxon>Microbacterium</taxon>
    </lineage>
</organism>
<evidence type="ECO:0008006" key="4">
    <source>
        <dbReference type="Google" id="ProtNLM"/>
    </source>
</evidence>
<feature type="transmembrane region" description="Helical" evidence="1">
    <location>
        <begin position="88"/>
        <end position="105"/>
    </location>
</feature>
<dbReference type="EMBL" id="JBBDGM010000020">
    <property type="protein sequence ID" value="MEJ1089890.1"/>
    <property type="molecule type" value="Genomic_DNA"/>
</dbReference>
<sequence length="267" mass="28449">MPGTTPSRVTQRREQHIDRRAAARLLLIEGAAFGAYLVILMLIFPPGTGMNVAVLIAPFLIWTQLATTLRDEYGYQPRGREQRLRSTVVIIVLLMVCGALLTVFLDIDLPSWARPLPGVLSFVLYAVLAWDEYRRASVEAIRRGRTPFTRAVRVQTIGIGVVLGVIIASAASPALIAAIATAAVMIALAAWLLTTALTGGSTAATAWGVFHWICFAAAGAVVAVLLLLMQYSTLPLTAVGYVLGALIAIAFVVGALVVGALREAEDV</sequence>
<proteinExistence type="predicted"/>
<reference evidence="2 3" key="1">
    <citation type="submission" date="2024-02" db="EMBL/GenBank/DDBJ databases">
        <authorList>
            <person name="Saticioglu I.B."/>
        </authorList>
    </citation>
    <scope>NUCLEOTIDE SEQUENCE [LARGE SCALE GENOMIC DNA]</scope>
    <source>
        <strain evidence="2 3">Mu-80</strain>
    </source>
</reference>
<comment type="caution">
    <text evidence="2">The sequence shown here is derived from an EMBL/GenBank/DDBJ whole genome shotgun (WGS) entry which is preliminary data.</text>
</comment>
<accession>A0ABU8LFV4</accession>
<dbReference type="RefSeq" id="WP_337333534.1">
    <property type="nucleotide sequence ID" value="NZ_JBBDGM010000020.1"/>
</dbReference>
<evidence type="ECO:0000313" key="2">
    <source>
        <dbReference type="EMBL" id="MEJ1089890.1"/>
    </source>
</evidence>
<feature type="transmembrane region" description="Helical" evidence="1">
    <location>
        <begin position="50"/>
        <end position="67"/>
    </location>
</feature>
<feature type="transmembrane region" description="Helical" evidence="1">
    <location>
        <begin position="111"/>
        <end position="130"/>
    </location>
</feature>
<evidence type="ECO:0000256" key="1">
    <source>
        <dbReference type="SAM" id="Phobius"/>
    </source>
</evidence>
<evidence type="ECO:0000313" key="3">
    <source>
        <dbReference type="Proteomes" id="UP001371224"/>
    </source>
</evidence>
<dbReference type="Proteomes" id="UP001371224">
    <property type="component" value="Unassembled WGS sequence"/>
</dbReference>
<keyword evidence="3" id="KW-1185">Reference proteome</keyword>
<keyword evidence="1" id="KW-1133">Transmembrane helix</keyword>
<keyword evidence="1" id="KW-0812">Transmembrane</keyword>
<feature type="transmembrane region" description="Helical" evidence="1">
    <location>
        <begin position="176"/>
        <end position="197"/>
    </location>
</feature>
<name>A0ABU8LFV4_9MICO</name>